<feature type="chain" id="PRO_5047272600" evidence="2">
    <location>
        <begin position="20"/>
        <end position="195"/>
    </location>
</feature>
<evidence type="ECO:0000256" key="2">
    <source>
        <dbReference type="SAM" id="SignalP"/>
    </source>
</evidence>
<dbReference type="SUPFAM" id="SSF56925">
    <property type="entry name" value="OMPA-like"/>
    <property type="match status" value="1"/>
</dbReference>
<dbReference type="Pfam" id="PF13505">
    <property type="entry name" value="OMP_b-brl"/>
    <property type="match status" value="1"/>
</dbReference>
<evidence type="ECO:0000256" key="1">
    <source>
        <dbReference type="ARBA" id="ARBA00022729"/>
    </source>
</evidence>
<dbReference type="Proteomes" id="UP001055658">
    <property type="component" value="Chromosome"/>
</dbReference>
<keyword evidence="5" id="KW-1185">Reference proteome</keyword>
<dbReference type="EMBL" id="CP092418">
    <property type="protein sequence ID" value="USD21070.1"/>
    <property type="molecule type" value="Genomic_DNA"/>
</dbReference>
<gene>
    <name evidence="4" type="ORF">MJO52_18715</name>
</gene>
<feature type="signal peptide" evidence="2">
    <location>
        <begin position="1"/>
        <end position="19"/>
    </location>
</feature>
<protein>
    <submittedName>
        <fullName evidence="4">Porin family protein</fullName>
    </submittedName>
</protein>
<dbReference type="InterPro" id="IPR011250">
    <property type="entry name" value="OMP/PagP_B-barrel"/>
</dbReference>
<dbReference type="Gene3D" id="2.40.160.20">
    <property type="match status" value="1"/>
</dbReference>
<dbReference type="InterPro" id="IPR027385">
    <property type="entry name" value="Beta-barrel_OMP"/>
</dbReference>
<name>A0ABY4V9V0_9GAMM</name>
<sequence length="195" mass="22552">MKQIILASAILLSTSSTLAMENTWYLKSTYGKLDTDISTDLSDPNAWSFTLGYRFNKFLSIEGGHVDLGEAKDKKTYYGRFSTSIDNRTVSTKATTLGLFLTTDITKDFYIGLRTGFQRWDEHYENNATYSYHGDYRDHYTKEWKHCNTNDENDLYYGVSAGWNYNNWSLSLEHTSFEMDERKPSLSSLGLTYNF</sequence>
<evidence type="ECO:0000313" key="4">
    <source>
        <dbReference type="EMBL" id="USD21070.1"/>
    </source>
</evidence>
<accession>A0ABY4V9V0</accession>
<evidence type="ECO:0000259" key="3">
    <source>
        <dbReference type="Pfam" id="PF13505"/>
    </source>
</evidence>
<evidence type="ECO:0000313" key="5">
    <source>
        <dbReference type="Proteomes" id="UP001055658"/>
    </source>
</evidence>
<reference evidence="4" key="1">
    <citation type="submission" date="2022-02" db="EMBL/GenBank/DDBJ databases">
        <title>Coral-associated bacteria.</title>
        <authorList>
            <person name="Tang K."/>
            <person name="Wang X."/>
        </authorList>
    </citation>
    <scope>NUCLEOTIDE SEQUENCE</scope>
    <source>
        <strain evidence="4">SCSIO 43006</strain>
    </source>
</reference>
<dbReference type="RefSeq" id="WP_252083473.1">
    <property type="nucleotide sequence ID" value="NZ_CP092418.1"/>
</dbReference>
<proteinExistence type="predicted"/>
<organism evidence="4 5">
    <name type="scientific">Microbulbifer variabilis</name>
    <dbReference type="NCBI Taxonomy" id="266805"/>
    <lineage>
        <taxon>Bacteria</taxon>
        <taxon>Pseudomonadati</taxon>
        <taxon>Pseudomonadota</taxon>
        <taxon>Gammaproteobacteria</taxon>
        <taxon>Cellvibrionales</taxon>
        <taxon>Microbulbiferaceae</taxon>
        <taxon>Microbulbifer</taxon>
    </lineage>
</organism>
<keyword evidence="1 2" id="KW-0732">Signal</keyword>
<feature type="domain" description="Outer membrane protein beta-barrel" evidence="3">
    <location>
        <begin position="6"/>
        <end position="195"/>
    </location>
</feature>